<feature type="transmembrane region" description="Helical" evidence="2">
    <location>
        <begin position="257"/>
        <end position="277"/>
    </location>
</feature>
<keyword evidence="2" id="KW-0812">Transmembrane</keyword>
<dbReference type="RefSeq" id="WP_255924009.1">
    <property type="nucleotide sequence ID" value="NZ_JANFNG010000045.1"/>
</dbReference>
<feature type="compositionally biased region" description="Pro residues" evidence="1">
    <location>
        <begin position="88"/>
        <end position="101"/>
    </location>
</feature>
<keyword evidence="2" id="KW-1133">Transmembrane helix</keyword>
<dbReference type="PANTHER" id="PTHR33133">
    <property type="entry name" value="OS08G0107100 PROTEIN-RELATED"/>
    <property type="match status" value="1"/>
</dbReference>
<keyword evidence="2" id="KW-0472">Membrane</keyword>
<gene>
    <name evidence="3" type="ORF">NGB36_31240</name>
</gene>
<feature type="compositionally biased region" description="Low complexity" evidence="1">
    <location>
        <begin position="1"/>
        <end position="15"/>
    </location>
</feature>
<evidence type="ECO:0000256" key="2">
    <source>
        <dbReference type="SAM" id="Phobius"/>
    </source>
</evidence>
<name>A0ABT1Q6A6_9ACTN</name>
<evidence type="ECO:0000256" key="1">
    <source>
        <dbReference type="SAM" id="MobiDB-lite"/>
    </source>
</evidence>
<proteinExistence type="predicted"/>
<feature type="region of interest" description="Disordered" evidence="1">
    <location>
        <begin position="1"/>
        <end position="130"/>
    </location>
</feature>
<dbReference type="Proteomes" id="UP001057702">
    <property type="component" value="Unassembled WGS sequence"/>
</dbReference>
<accession>A0ABT1Q6A6</accession>
<feature type="transmembrane region" description="Helical" evidence="2">
    <location>
        <begin position="158"/>
        <end position="181"/>
    </location>
</feature>
<feature type="compositionally biased region" description="Pro residues" evidence="1">
    <location>
        <begin position="68"/>
        <end position="80"/>
    </location>
</feature>
<evidence type="ECO:0000313" key="4">
    <source>
        <dbReference type="Proteomes" id="UP001057702"/>
    </source>
</evidence>
<reference evidence="3" key="1">
    <citation type="submission" date="2022-06" db="EMBL/GenBank/DDBJ databases">
        <title>Draft genome sequence of Streptomyces sp. RB6PN25 isolated from peat swamp forest in Thailand.</title>
        <authorList>
            <person name="Duangmal K."/>
            <person name="Klaysubun C."/>
        </authorList>
    </citation>
    <scope>NUCLEOTIDE SEQUENCE</scope>
    <source>
        <strain evidence="3">RB6PN25</strain>
    </source>
</reference>
<evidence type="ECO:0000313" key="3">
    <source>
        <dbReference type="EMBL" id="MCQ4084923.1"/>
    </source>
</evidence>
<feature type="transmembrane region" description="Helical" evidence="2">
    <location>
        <begin position="344"/>
        <end position="377"/>
    </location>
</feature>
<dbReference type="EMBL" id="JANFNG010000045">
    <property type="protein sequence ID" value="MCQ4084923.1"/>
    <property type="molecule type" value="Genomic_DNA"/>
</dbReference>
<organism evidence="3 4">
    <name type="scientific">Streptomyces humicola</name>
    <dbReference type="NCBI Taxonomy" id="2953240"/>
    <lineage>
        <taxon>Bacteria</taxon>
        <taxon>Bacillati</taxon>
        <taxon>Actinomycetota</taxon>
        <taxon>Actinomycetes</taxon>
        <taxon>Kitasatosporales</taxon>
        <taxon>Streptomycetaceae</taxon>
        <taxon>Streptomyces</taxon>
    </lineage>
</organism>
<feature type="transmembrane region" description="Helical" evidence="2">
    <location>
        <begin position="209"/>
        <end position="236"/>
    </location>
</feature>
<feature type="compositionally biased region" description="Low complexity" evidence="1">
    <location>
        <begin position="37"/>
        <end position="50"/>
    </location>
</feature>
<comment type="caution">
    <text evidence="3">The sequence shown here is derived from an EMBL/GenBank/DDBJ whole genome shotgun (WGS) entry which is preliminary data.</text>
</comment>
<dbReference type="PANTHER" id="PTHR33133:SF1">
    <property type="entry name" value="EXPRESSED PROTEIN-RELATED"/>
    <property type="match status" value="1"/>
</dbReference>
<keyword evidence="4" id="KW-1185">Reference proteome</keyword>
<evidence type="ECO:0008006" key="5">
    <source>
        <dbReference type="Google" id="ProtNLM"/>
    </source>
</evidence>
<protein>
    <recommendedName>
        <fullName evidence="5">Glycerophosphoryl diester phosphodiesterase membrane domain-containing protein</fullName>
    </recommendedName>
</protein>
<feature type="transmembrane region" description="Helical" evidence="2">
    <location>
        <begin position="283"/>
        <end position="314"/>
    </location>
</feature>
<feature type="transmembrane region" description="Helical" evidence="2">
    <location>
        <begin position="397"/>
        <end position="424"/>
    </location>
</feature>
<sequence>MNNSPGWASPGSAPSDPDEPVTTPEQPEQSGGAVLPGQSQQPEQPEQAGSDHSAETDDAMPPNWSKNQPPPAPWNAPGPGPADAVRPPGGPGWGTPPPQGPAGPAGPWGGASGPGRQSWPGTPPPPAAKPGVIPLRPLAFGEILEGAFSTIRVHWRTVLSISFGVALLTQAVSTVATGLFLKNTSTSLTALQNNPDASPSDVLHTVTSAFASSGVSTAISVIGQLVATAMLTIIVSRSVLGRPVTAGDAWRESGPRLLRLLAMTVIVGVVAALVVAVGATPGILLAVFGSAAGGAALAVLGGLAGLIVAVWLLIRLSLATPALMLEKQSVFASLTRSAKLVRGAWWRVFGIQLLASIIVFVITSMIAIPFTAVGAVLGGDGAQTLLANGTTPTSWPFLVVIGIGTVIGTTITFPISAGVTALLYMDQRIRREGLDIELARAAGVPGY</sequence>